<evidence type="ECO:0000256" key="6">
    <source>
        <dbReference type="ARBA" id="ARBA00023316"/>
    </source>
</evidence>
<evidence type="ECO:0000256" key="5">
    <source>
        <dbReference type="ARBA" id="ARBA00022984"/>
    </source>
</evidence>
<dbReference type="EMBL" id="WMBQ01000003">
    <property type="protein sequence ID" value="MTD96314.1"/>
    <property type="molecule type" value="Genomic_DNA"/>
</dbReference>
<dbReference type="PANTHER" id="PTHR36699">
    <property type="entry name" value="LD-TRANSPEPTIDASE"/>
    <property type="match status" value="1"/>
</dbReference>
<evidence type="ECO:0000259" key="10">
    <source>
        <dbReference type="PROSITE" id="PS52029"/>
    </source>
</evidence>
<proteinExistence type="inferred from homology"/>
<keyword evidence="3" id="KW-0808">Transferase</keyword>
<dbReference type="GO" id="GO:0004180">
    <property type="term" value="F:carboxypeptidase activity"/>
    <property type="evidence" value="ECO:0007669"/>
    <property type="project" value="UniProtKB-ARBA"/>
</dbReference>
<evidence type="ECO:0000256" key="4">
    <source>
        <dbReference type="ARBA" id="ARBA00022960"/>
    </source>
</evidence>
<evidence type="ECO:0000256" key="9">
    <source>
        <dbReference type="SAM" id="SignalP"/>
    </source>
</evidence>
<dbReference type="InterPro" id="IPR005490">
    <property type="entry name" value="LD_TPept_cat_dom"/>
</dbReference>
<keyword evidence="12" id="KW-1185">Reference proteome</keyword>
<dbReference type="GO" id="GO:0071555">
    <property type="term" value="P:cell wall organization"/>
    <property type="evidence" value="ECO:0007669"/>
    <property type="project" value="UniProtKB-UniRule"/>
</dbReference>
<dbReference type="InterPro" id="IPR038063">
    <property type="entry name" value="Transpep_catalytic_dom"/>
</dbReference>
<dbReference type="PROSITE" id="PS51257">
    <property type="entry name" value="PROKAR_LIPOPROTEIN"/>
    <property type="match status" value="1"/>
</dbReference>
<sequence>MRSIILGSILRARFFAAIAMTAGACALASCSGGVPTLNPASEAPLSKETLSMLGRKGMDTGAPIFVRIFKEESELEVWKARDDGRFYHFKTYPICNWSGNVGPKTTLGDKQAPEGFYRVSTSQMNPNSQYYLAFNLGYPNAYDRALQRTGDALMVHGKCKSVGCYAMTDALMEEIYTLARESLKNGQEAFEVHAFPFRMTEANLARFQGNPNMPFWRTMKQGYDFFEKYRLPPTVAVCEKRYVVNVKIPSNASVRPDGQCPRFQRPVFEPFSPKPFEEQIADERITAPGPKTRQFADVIPMPPSPSQPPSQTAYQPSYGLGAPVETGSTPAVGFAQ</sequence>
<keyword evidence="6 7" id="KW-0961">Cell wall biogenesis/degradation</keyword>
<dbReference type="RefSeq" id="WP_154740877.1">
    <property type="nucleotide sequence ID" value="NZ_WMBQ01000003.1"/>
</dbReference>
<dbReference type="GO" id="GO:0008360">
    <property type="term" value="P:regulation of cell shape"/>
    <property type="evidence" value="ECO:0007669"/>
    <property type="project" value="UniProtKB-UniRule"/>
</dbReference>
<evidence type="ECO:0000256" key="3">
    <source>
        <dbReference type="ARBA" id="ARBA00022679"/>
    </source>
</evidence>
<dbReference type="PROSITE" id="PS52029">
    <property type="entry name" value="LD_TPASE"/>
    <property type="match status" value="1"/>
</dbReference>
<dbReference type="GO" id="GO:0016740">
    <property type="term" value="F:transferase activity"/>
    <property type="evidence" value="ECO:0007669"/>
    <property type="project" value="UniProtKB-KW"/>
</dbReference>
<evidence type="ECO:0000313" key="11">
    <source>
        <dbReference type="EMBL" id="MTD96314.1"/>
    </source>
</evidence>
<evidence type="ECO:0000256" key="2">
    <source>
        <dbReference type="ARBA" id="ARBA00005992"/>
    </source>
</evidence>
<accession>A0A6I3KMD9</accession>
<feature type="active site" description="Nucleophile" evidence="7">
    <location>
        <position position="164"/>
    </location>
</feature>
<dbReference type="UniPathway" id="UPA00219"/>
<keyword evidence="5 7" id="KW-0573">Peptidoglycan synthesis</keyword>
<keyword evidence="9" id="KW-0732">Signal</keyword>
<evidence type="ECO:0000313" key="12">
    <source>
        <dbReference type="Proteomes" id="UP000440694"/>
    </source>
</evidence>
<feature type="chain" id="PRO_5026165226" description="L,D-TPase catalytic domain-containing protein" evidence="9">
    <location>
        <begin position="29"/>
        <end position="336"/>
    </location>
</feature>
<reference evidence="11 12" key="1">
    <citation type="submission" date="2019-11" db="EMBL/GenBank/DDBJ databases">
        <title>Identification of a novel strain.</title>
        <authorList>
            <person name="Xu Q."/>
            <person name="Wang G."/>
        </authorList>
    </citation>
    <scope>NUCLEOTIDE SEQUENCE [LARGE SCALE GENOMIC DNA]</scope>
    <source>
        <strain evidence="12">xq</strain>
    </source>
</reference>
<dbReference type="CDD" id="cd16913">
    <property type="entry name" value="YkuD_like"/>
    <property type="match status" value="1"/>
</dbReference>
<dbReference type="Proteomes" id="UP000440694">
    <property type="component" value="Unassembled WGS sequence"/>
</dbReference>
<dbReference type="GO" id="GO:0009252">
    <property type="term" value="P:peptidoglycan biosynthetic process"/>
    <property type="evidence" value="ECO:0007669"/>
    <property type="project" value="UniProtKB-UniPathway"/>
</dbReference>
<protein>
    <recommendedName>
        <fullName evidence="10">L,D-TPase catalytic domain-containing protein</fullName>
    </recommendedName>
</protein>
<evidence type="ECO:0000256" key="1">
    <source>
        <dbReference type="ARBA" id="ARBA00004752"/>
    </source>
</evidence>
<comment type="pathway">
    <text evidence="1 7">Cell wall biogenesis; peptidoglycan biosynthesis.</text>
</comment>
<name>A0A6I3KMD9_9HYPH</name>
<dbReference type="SUPFAM" id="SSF141523">
    <property type="entry name" value="L,D-transpeptidase catalytic domain-like"/>
    <property type="match status" value="1"/>
</dbReference>
<feature type="active site" description="Proton donor/acceptor" evidence="7">
    <location>
        <position position="156"/>
    </location>
</feature>
<feature type="signal peptide" evidence="9">
    <location>
        <begin position="1"/>
        <end position="28"/>
    </location>
</feature>
<evidence type="ECO:0000256" key="8">
    <source>
        <dbReference type="SAM" id="MobiDB-lite"/>
    </source>
</evidence>
<evidence type="ECO:0000256" key="7">
    <source>
        <dbReference type="PROSITE-ProRule" id="PRU01373"/>
    </source>
</evidence>
<dbReference type="AlphaFoldDB" id="A0A6I3KMD9"/>
<dbReference type="Pfam" id="PF03734">
    <property type="entry name" value="YkuD"/>
    <property type="match status" value="1"/>
</dbReference>
<comment type="caution">
    <text evidence="11">The sequence shown here is derived from an EMBL/GenBank/DDBJ whole genome shotgun (WGS) entry which is preliminary data.</text>
</comment>
<gene>
    <name evidence="11" type="ORF">GIW81_18395</name>
</gene>
<feature type="region of interest" description="Disordered" evidence="8">
    <location>
        <begin position="286"/>
        <end position="336"/>
    </location>
</feature>
<dbReference type="PANTHER" id="PTHR36699:SF1">
    <property type="entry name" value="L,D-TRANSPEPTIDASE YAFK-RELATED"/>
    <property type="match status" value="1"/>
</dbReference>
<organism evidence="11 12">
    <name type="scientific">Hyphomicrobium album</name>
    <dbReference type="NCBI Taxonomy" id="2665159"/>
    <lineage>
        <taxon>Bacteria</taxon>
        <taxon>Pseudomonadati</taxon>
        <taxon>Pseudomonadota</taxon>
        <taxon>Alphaproteobacteria</taxon>
        <taxon>Hyphomicrobiales</taxon>
        <taxon>Hyphomicrobiaceae</taxon>
        <taxon>Hyphomicrobium</taxon>
    </lineage>
</organism>
<feature type="domain" description="L,D-TPase catalytic" evidence="10">
    <location>
        <begin position="64"/>
        <end position="195"/>
    </location>
</feature>
<comment type="similarity">
    <text evidence="2">Belongs to the YkuD family.</text>
</comment>
<keyword evidence="4 7" id="KW-0133">Cell shape</keyword>